<reference evidence="4" key="1">
    <citation type="journal article" date="2015" name="PLoS Genet.">
        <title>Genome Sequence and Transcriptome Analyses of Chrysochromulina tobin: Metabolic Tools for Enhanced Algal Fitness in the Prominent Order Prymnesiales (Haptophyceae).</title>
        <authorList>
            <person name="Hovde B.T."/>
            <person name="Deodato C.R."/>
            <person name="Hunsperger H.M."/>
            <person name="Ryken S.A."/>
            <person name="Yost W."/>
            <person name="Jha R.K."/>
            <person name="Patterson J."/>
            <person name="Monnat R.J. Jr."/>
            <person name="Barlow S.B."/>
            <person name="Starkenburg S.R."/>
            <person name="Cattolico R.A."/>
        </authorList>
    </citation>
    <scope>NUCLEOTIDE SEQUENCE</scope>
    <source>
        <strain evidence="4">CCMP291</strain>
    </source>
</reference>
<feature type="transmembrane region" description="Helical" evidence="2">
    <location>
        <begin position="352"/>
        <end position="374"/>
    </location>
</feature>
<dbReference type="AlphaFoldDB" id="A0A0M0J883"/>
<feature type="transmembrane region" description="Helical" evidence="2">
    <location>
        <begin position="129"/>
        <end position="148"/>
    </location>
</feature>
<dbReference type="InterPro" id="IPR016024">
    <property type="entry name" value="ARM-type_fold"/>
</dbReference>
<feature type="transmembrane region" description="Helical" evidence="2">
    <location>
        <begin position="540"/>
        <end position="560"/>
    </location>
</feature>
<gene>
    <name evidence="3" type="ORF">Ctob_006014</name>
</gene>
<feature type="transmembrane region" description="Helical" evidence="2">
    <location>
        <begin position="61"/>
        <end position="78"/>
    </location>
</feature>
<feature type="transmembrane region" description="Helical" evidence="2">
    <location>
        <begin position="12"/>
        <end position="32"/>
    </location>
</feature>
<proteinExistence type="predicted"/>
<name>A0A0M0J883_9EUKA</name>
<protein>
    <submittedName>
        <fullName evidence="3">Uncharacterized protein</fullName>
    </submittedName>
</protein>
<accession>A0A0M0J883</accession>
<keyword evidence="2" id="KW-1133">Transmembrane helix</keyword>
<organism evidence="3 4">
    <name type="scientific">Chrysochromulina tobinii</name>
    <dbReference type="NCBI Taxonomy" id="1460289"/>
    <lineage>
        <taxon>Eukaryota</taxon>
        <taxon>Haptista</taxon>
        <taxon>Haptophyta</taxon>
        <taxon>Prymnesiophyceae</taxon>
        <taxon>Prymnesiales</taxon>
        <taxon>Chrysochromulinaceae</taxon>
        <taxon>Chrysochromulina</taxon>
    </lineage>
</organism>
<keyword evidence="4" id="KW-1185">Reference proteome</keyword>
<keyword evidence="2" id="KW-0472">Membrane</keyword>
<feature type="transmembrane region" description="Helical" evidence="2">
    <location>
        <begin position="327"/>
        <end position="346"/>
    </location>
</feature>
<evidence type="ECO:0000313" key="3">
    <source>
        <dbReference type="EMBL" id="KOO22542.1"/>
    </source>
</evidence>
<evidence type="ECO:0000256" key="1">
    <source>
        <dbReference type="SAM" id="MobiDB-lite"/>
    </source>
</evidence>
<dbReference type="SUPFAM" id="SSF48371">
    <property type="entry name" value="ARM repeat"/>
    <property type="match status" value="1"/>
</dbReference>
<feature type="transmembrane region" description="Helical" evidence="2">
    <location>
        <begin position="186"/>
        <end position="207"/>
    </location>
</feature>
<keyword evidence="2" id="KW-0812">Transmembrane</keyword>
<feature type="transmembrane region" description="Helical" evidence="2">
    <location>
        <begin position="90"/>
        <end position="109"/>
    </location>
</feature>
<dbReference type="Proteomes" id="UP000037460">
    <property type="component" value="Unassembled WGS sequence"/>
</dbReference>
<evidence type="ECO:0000313" key="4">
    <source>
        <dbReference type="Proteomes" id="UP000037460"/>
    </source>
</evidence>
<evidence type="ECO:0000256" key="2">
    <source>
        <dbReference type="SAM" id="Phobius"/>
    </source>
</evidence>
<feature type="transmembrane region" description="Helical" evidence="2">
    <location>
        <begin position="474"/>
        <end position="492"/>
    </location>
</feature>
<comment type="caution">
    <text evidence="3">The sequence shown here is derived from an EMBL/GenBank/DDBJ whole genome shotgun (WGS) entry which is preliminary data.</text>
</comment>
<feature type="transmembrane region" description="Helical" evidence="2">
    <location>
        <begin position="513"/>
        <end position="534"/>
    </location>
</feature>
<sequence length="972" mass="104020">MLSMAASSQAWVTAYVFTAGIVLAGVVLDMRWLCNACFLGTLATVVMHVVRATLRRQLPPVRVILGCNVVVLAATSIVRDHLTQQEAAAIVAAVPLLSWFCYFGWRFALAPPRPGEALRPPKQLRECHWTSKLIVAIVFTVEFVQFNALSFNPALGAWQGLPSISSYYKYSFFVISTSEYGFEQQLWAYCALAIGWVFFACATLWLISHQRAAARKAAFSAAACAPFVSLSSSHEGDDKKGHLPHTHHLGPSTSSLMAAGGPEEGEAAEDASEYTMASPVVLVMQTIGRTGLSALSAHGQIMHACRNRGEQLVYCARNLRPACLGRMALVPIAPVLVFGAGLAAFWSLVVVMLVGFAVAIGLGVCAAFAAIALLHFPILMNMLSVLNCQYDSLGRSGHMVRMPTVACWEGKHWHFAGASVVTLAVLYPVMIHFERKRQSAGEVSYHVRFTACMLIGKLALSACSALLVSTVPPSVYLLMCAIMLIAFLHVNNQREHDEQPACCNVRSVRLLRSALLTCALWSAIVTLASTVVVANDWHMAAGLGMLWLLTIGYFIFITIFDTWEPYYHADAATLPSALGGEADSGCRANGEGESTLRTVWLAAAPAARPLVTFYEFDDGFDMRPLLGAESGSAVAAAGALLPIVLSAQPPPSSRSGRLGGVVVGPGGVLLSPEGPAPALSLPETDFRPGDVIVEVTSPVRLVLDGAPLSSRGITAVQLARLMREHPAPLCLRVRRVALRAIGSKRSHMSSLACADVRSVTQFMMLFPQDADLQRAGCERLCRAVVDASQQNTLPQLLNRVRDASVVPVVINAMEVHAKWAFVLRTAARLLVCLANAEGRLRADLVAAGVLPALCAGLRQHETVASEGATMCIHALCDLAAEICSARGAPLGSRRAMCEALAATAAHRQVLRAETLAALERAQRAFAHLTEIQLAVEWAVGLGRAARQSPRRSVNGARCEAGSASCTGQPLTL</sequence>
<dbReference type="EMBL" id="JWZX01003270">
    <property type="protein sequence ID" value="KOO22542.1"/>
    <property type="molecule type" value="Genomic_DNA"/>
</dbReference>
<feature type="region of interest" description="Disordered" evidence="1">
    <location>
        <begin position="235"/>
        <end position="255"/>
    </location>
</feature>